<proteinExistence type="inferred from homology"/>
<dbReference type="PROSITE" id="PS50174">
    <property type="entry name" value="G_PATCH"/>
    <property type="match status" value="1"/>
</dbReference>
<dbReference type="InterPro" id="IPR005824">
    <property type="entry name" value="KOW"/>
</dbReference>
<dbReference type="InterPro" id="IPR000467">
    <property type="entry name" value="G_patch_dom"/>
</dbReference>
<comment type="subcellular location">
    <subcellularLocation>
        <location evidence="1">Nucleus</location>
    </subcellularLocation>
</comment>
<dbReference type="InterPro" id="IPR045166">
    <property type="entry name" value="Spp2-like"/>
</dbReference>
<reference evidence="6" key="2">
    <citation type="journal article" date="2022" name="Hortic Res">
        <title>The genome of Dioscorea zingiberensis sheds light on the biosynthesis, origin and evolution of the medicinally important diosgenin saponins.</title>
        <authorList>
            <person name="Li Y."/>
            <person name="Tan C."/>
            <person name="Li Z."/>
            <person name="Guo J."/>
            <person name="Li S."/>
            <person name="Chen X."/>
            <person name="Wang C."/>
            <person name="Dai X."/>
            <person name="Yang H."/>
            <person name="Song W."/>
            <person name="Hou L."/>
            <person name="Xu J."/>
            <person name="Tong Z."/>
            <person name="Xu A."/>
            <person name="Yuan X."/>
            <person name="Wang W."/>
            <person name="Yang Q."/>
            <person name="Chen L."/>
            <person name="Sun Z."/>
            <person name="Wang K."/>
            <person name="Pan B."/>
            <person name="Chen J."/>
            <person name="Bao Y."/>
            <person name="Liu F."/>
            <person name="Qi X."/>
            <person name="Gang D.R."/>
            <person name="Wen J."/>
            <person name="Li J."/>
        </authorList>
    </citation>
    <scope>NUCLEOTIDE SEQUENCE</scope>
    <source>
        <strain evidence="6">Dzin_1.0</strain>
    </source>
</reference>
<name>A0A9D5CK02_9LILI</name>
<feature type="compositionally biased region" description="Basic and acidic residues" evidence="4">
    <location>
        <begin position="29"/>
        <end position="41"/>
    </location>
</feature>
<dbReference type="InterPro" id="IPR026822">
    <property type="entry name" value="Spp2/MOS2_G-patch"/>
</dbReference>
<evidence type="ECO:0000256" key="4">
    <source>
        <dbReference type="SAM" id="MobiDB-lite"/>
    </source>
</evidence>
<dbReference type="Gene3D" id="2.30.30.140">
    <property type="match status" value="1"/>
</dbReference>
<feature type="compositionally biased region" description="Low complexity" evidence="4">
    <location>
        <begin position="1"/>
        <end position="21"/>
    </location>
</feature>
<feature type="compositionally biased region" description="Basic and acidic residues" evidence="4">
    <location>
        <begin position="116"/>
        <end position="132"/>
    </location>
</feature>
<feature type="compositionally biased region" description="Basic and acidic residues" evidence="4">
    <location>
        <begin position="288"/>
        <end position="314"/>
    </location>
</feature>
<dbReference type="EMBL" id="JAGGNH010000004">
    <property type="protein sequence ID" value="KAJ0974480.1"/>
    <property type="molecule type" value="Genomic_DNA"/>
</dbReference>
<keyword evidence="3" id="KW-0539">Nucleus</keyword>
<evidence type="ECO:0000256" key="1">
    <source>
        <dbReference type="ARBA" id="ARBA00004123"/>
    </source>
</evidence>
<evidence type="ECO:0000256" key="3">
    <source>
        <dbReference type="ARBA" id="ARBA00023242"/>
    </source>
</evidence>
<dbReference type="AlphaFoldDB" id="A0A9D5CK02"/>
<feature type="region of interest" description="Disordered" evidence="4">
    <location>
        <begin position="107"/>
        <end position="133"/>
    </location>
</feature>
<dbReference type="GO" id="GO:0005681">
    <property type="term" value="C:spliceosomal complex"/>
    <property type="evidence" value="ECO:0007669"/>
    <property type="project" value="TreeGrafter"/>
</dbReference>
<evidence type="ECO:0000256" key="2">
    <source>
        <dbReference type="ARBA" id="ARBA00010966"/>
    </source>
</evidence>
<reference evidence="6" key="1">
    <citation type="submission" date="2021-03" db="EMBL/GenBank/DDBJ databases">
        <authorList>
            <person name="Li Z."/>
            <person name="Yang C."/>
        </authorList>
    </citation>
    <scope>NUCLEOTIDE SEQUENCE</scope>
    <source>
        <strain evidence="6">Dzin_1.0</strain>
        <tissue evidence="6">Leaf</tissue>
    </source>
</reference>
<organism evidence="6 7">
    <name type="scientific">Dioscorea zingiberensis</name>
    <dbReference type="NCBI Taxonomy" id="325984"/>
    <lineage>
        <taxon>Eukaryota</taxon>
        <taxon>Viridiplantae</taxon>
        <taxon>Streptophyta</taxon>
        <taxon>Embryophyta</taxon>
        <taxon>Tracheophyta</taxon>
        <taxon>Spermatophyta</taxon>
        <taxon>Magnoliopsida</taxon>
        <taxon>Liliopsida</taxon>
        <taxon>Dioscoreales</taxon>
        <taxon>Dioscoreaceae</taxon>
        <taxon>Dioscorea</taxon>
    </lineage>
</organism>
<comment type="similarity">
    <text evidence="2">Belongs to the MOS2 family.</text>
</comment>
<sequence>MKLSFSLSSKPPSSSAAAAAAKRTPQSFSDDHTAADSDPKPEYVTAFDSSKPLASSSDLIIPPIPNSDFRGTKRMKNLIPHPDSDEHGINSETHFVLDTSGAEAPSGSISYGLTVRDSKPQQQSKDEVEARDPQLAALRRFQDEIKELPEDRGMEEFNDVSVEKFAAAVLSGYGWKEGKGIGRGHKVDTKVAQYDRGRGKEGLGYHPSSAVASKRKDEKIVRVISGKHMGLKGKILEKSEKGSGVVILKLLDNGEEVRLHRDMIAELGSPEEEKCLRKLEELDIHGRGREKGRDRRREERRSRDVDRDFTKSDLAKGSNHGRKHSEKERGPLRWLKSHIRVRVISKDFKRGKWYLKKGEVVDVVSPTTCDLLMDGSGELVQGVDQEILETAIPKRGGSVLILYGRHEGVYGSLEEWNTEKETGVQPIFEVP</sequence>
<accession>A0A9D5CK02</accession>
<feature type="region of interest" description="Disordered" evidence="4">
    <location>
        <begin position="1"/>
        <end position="92"/>
    </location>
</feature>
<feature type="domain" description="G-patch" evidence="5">
    <location>
        <begin position="162"/>
        <end position="208"/>
    </location>
</feature>
<evidence type="ECO:0000313" key="7">
    <source>
        <dbReference type="Proteomes" id="UP001085076"/>
    </source>
</evidence>
<dbReference type="Pfam" id="PF25088">
    <property type="entry name" value="GPKOW_C"/>
    <property type="match status" value="1"/>
</dbReference>
<evidence type="ECO:0000313" key="6">
    <source>
        <dbReference type="EMBL" id="KAJ0974480.1"/>
    </source>
</evidence>
<protein>
    <recommendedName>
        <fullName evidence="5">G-patch domain-containing protein</fullName>
    </recommendedName>
</protein>
<dbReference type="PANTHER" id="PTHR15818:SF2">
    <property type="entry name" value="G-PATCH DOMAIN AND KOW MOTIFS-CONTAINING PROTEIN"/>
    <property type="match status" value="1"/>
</dbReference>
<gene>
    <name evidence="6" type="ORF">J5N97_016445</name>
</gene>
<dbReference type="GO" id="GO:0000398">
    <property type="term" value="P:mRNA splicing, via spliceosome"/>
    <property type="evidence" value="ECO:0007669"/>
    <property type="project" value="InterPro"/>
</dbReference>
<dbReference type="SMART" id="SM00739">
    <property type="entry name" value="KOW"/>
    <property type="match status" value="2"/>
</dbReference>
<dbReference type="PANTHER" id="PTHR15818">
    <property type="entry name" value="G PATCH AND KOW-CONTAINING"/>
    <property type="match status" value="1"/>
</dbReference>
<dbReference type="Proteomes" id="UP001085076">
    <property type="component" value="Miscellaneous, Linkage group lg04"/>
</dbReference>
<keyword evidence="7" id="KW-1185">Reference proteome</keyword>
<feature type="region of interest" description="Disordered" evidence="4">
    <location>
        <begin position="288"/>
        <end position="329"/>
    </location>
</feature>
<comment type="caution">
    <text evidence="6">The sequence shown here is derived from an EMBL/GenBank/DDBJ whole genome shotgun (WGS) entry which is preliminary data.</text>
</comment>
<evidence type="ECO:0000259" key="5">
    <source>
        <dbReference type="PROSITE" id="PS50174"/>
    </source>
</evidence>
<dbReference type="Pfam" id="PF12656">
    <property type="entry name" value="G-patch_2"/>
    <property type="match status" value="1"/>
</dbReference>
<dbReference type="OrthoDB" id="5577072at2759"/>
<dbReference type="GO" id="GO:0003676">
    <property type="term" value="F:nucleic acid binding"/>
    <property type="evidence" value="ECO:0007669"/>
    <property type="project" value="InterPro"/>
</dbReference>